<protein>
    <submittedName>
        <fullName evidence="3">Uncharacterized protein</fullName>
    </submittedName>
</protein>
<evidence type="ECO:0000313" key="3">
    <source>
        <dbReference type="WBParaSite" id="nRc.2.0.1.t02346-RA"/>
    </source>
</evidence>
<accession>A0A915HLE0</accession>
<dbReference type="Proteomes" id="UP000887565">
    <property type="component" value="Unplaced"/>
</dbReference>
<proteinExistence type="predicted"/>
<keyword evidence="2" id="KW-1185">Reference proteome</keyword>
<organism evidence="2 3">
    <name type="scientific">Romanomermis culicivorax</name>
    <name type="common">Nematode worm</name>
    <dbReference type="NCBI Taxonomy" id="13658"/>
    <lineage>
        <taxon>Eukaryota</taxon>
        <taxon>Metazoa</taxon>
        <taxon>Ecdysozoa</taxon>
        <taxon>Nematoda</taxon>
        <taxon>Enoplea</taxon>
        <taxon>Dorylaimia</taxon>
        <taxon>Mermithida</taxon>
        <taxon>Mermithoidea</taxon>
        <taxon>Mermithidae</taxon>
        <taxon>Romanomermis</taxon>
    </lineage>
</organism>
<evidence type="ECO:0000256" key="1">
    <source>
        <dbReference type="SAM" id="MobiDB-lite"/>
    </source>
</evidence>
<name>A0A915HLE0_ROMCU</name>
<sequence>MGGVNGVNDAELLSPQARDPAQNQCGHVMRNGRLLFLVQGAIVFGKILVQSKRGVCCVNVNGDSDANTKAAEEVDQNHFVQRM</sequence>
<evidence type="ECO:0000313" key="2">
    <source>
        <dbReference type="Proteomes" id="UP000887565"/>
    </source>
</evidence>
<feature type="region of interest" description="Disordered" evidence="1">
    <location>
        <begin position="1"/>
        <end position="24"/>
    </location>
</feature>
<dbReference type="WBParaSite" id="nRc.2.0.1.t02346-RA">
    <property type="protein sequence ID" value="nRc.2.0.1.t02346-RA"/>
    <property type="gene ID" value="nRc.2.0.1.g02346"/>
</dbReference>
<reference evidence="3" key="1">
    <citation type="submission" date="2022-11" db="UniProtKB">
        <authorList>
            <consortium name="WormBaseParasite"/>
        </authorList>
    </citation>
    <scope>IDENTIFICATION</scope>
</reference>
<dbReference type="AlphaFoldDB" id="A0A915HLE0"/>